<dbReference type="InterPro" id="IPR036875">
    <property type="entry name" value="Znf_CCHC_sf"/>
</dbReference>
<dbReference type="AlphaFoldDB" id="A0A0C2J5B0"/>
<organism evidence="4 5">
    <name type="scientific">Thelohanellus kitauei</name>
    <name type="common">Myxosporean</name>
    <dbReference type="NCBI Taxonomy" id="669202"/>
    <lineage>
        <taxon>Eukaryota</taxon>
        <taxon>Metazoa</taxon>
        <taxon>Cnidaria</taxon>
        <taxon>Myxozoa</taxon>
        <taxon>Myxosporea</taxon>
        <taxon>Bivalvulida</taxon>
        <taxon>Platysporina</taxon>
        <taxon>Myxobolidae</taxon>
        <taxon>Thelohanellus</taxon>
    </lineage>
</organism>
<keyword evidence="5" id="KW-1185">Reference proteome</keyword>
<evidence type="ECO:0000313" key="4">
    <source>
        <dbReference type="EMBL" id="KII64353.1"/>
    </source>
</evidence>
<name>A0A0C2J5B0_THEKT</name>
<keyword evidence="1" id="KW-0862">Zinc</keyword>
<dbReference type="SUPFAM" id="SSF57756">
    <property type="entry name" value="Retrovirus zinc finger-like domains"/>
    <property type="match status" value="1"/>
</dbReference>
<dbReference type="GO" id="GO:0008270">
    <property type="term" value="F:zinc ion binding"/>
    <property type="evidence" value="ECO:0007669"/>
    <property type="project" value="UniProtKB-KW"/>
</dbReference>
<evidence type="ECO:0000256" key="2">
    <source>
        <dbReference type="SAM" id="Coils"/>
    </source>
</evidence>
<accession>A0A0C2J5B0</accession>
<dbReference type="EMBL" id="JWZT01004325">
    <property type="protein sequence ID" value="KII64353.1"/>
    <property type="molecule type" value="Genomic_DNA"/>
</dbReference>
<dbReference type="PROSITE" id="PS50158">
    <property type="entry name" value="ZF_CCHC"/>
    <property type="match status" value="1"/>
</dbReference>
<dbReference type="Proteomes" id="UP000031668">
    <property type="component" value="Unassembled WGS sequence"/>
</dbReference>
<gene>
    <name evidence="4" type="ORF">RF11_03922</name>
</gene>
<evidence type="ECO:0000259" key="3">
    <source>
        <dbReference type="PROSITE" id="PS50158"/>
    </source>
</evidence>
<evidence type="ECO:0000256" key="1">
    <source>
        <dbReference type="PROSITE-ProRule" id="PRU00047"/>
    </source>
</evidence>
<reference evidence="4 5" key="1">
    <citation type="journal article" date="2014" name="Genome Biol. Evol.">
        <title>The genome of the myxosporean Thelohanellus kitauei shows adaptations to nutrient acquisition within its fish host.</title>
        <authorList>
            <person name="Yang Y."/>
            <person name="Xiong J."/>
            <person name="Zhou Z."/>
            <person name="Huo F."/>
            <person name="Miao W."/>
            <person name="Ran C."/>
            <person name="Liu Y."/>
            <person name="Zhang J."/>
            <person name="Feng J."/>
            <person name="Wang M."/>
            <person name="Wang M."/>
            <person name="Wang L."/>
            <person name="Yao B."/>
        </authorList>
    </citation>
    <scope>NUCLEOTIDE SEQUENCE [LARGE SCALE GENOMIC DNA]</scope>
    <source>
        <strain evidence="4">Wuqing</strain>
    </source>
</reference>
<keyword evidence="1" id="KW-0863">Zinc-finger</keyword>
<dbReference type="GO" id="GO:0003676">
    <property type="term" value="F:nucleic acid binding"/>
    <property type="evidence" value="ECO:0007669"/>
    <property type="project" value="InterPro"/>
</dbReference>
<feature type="domain" description="CCHC-type" evidence="3">
    <location>
        <begin position="65"/>
        <end position="80"/>
    </location>
</feature>
<feature type="coiled-coil region" evidence="2">
    <location>
        <begin position="16"/>
        <end position="43"/>
    </location>
</feature>
<comment type="caution">
    <text evidence="4">The sequence shown here is derived from an EMBL/GenBank/DDBJ whole genome shotgun (WGS) entry which is preliminary data.</text>
</comment>
<dbReference type="InterPro" id="IPR001878">
    <property type="entry name" value="Znf_CCHC"/>
</dbReference>
<keyword evidence="1" id="KW-0479">Metal-binding</keyword>
<evidence type="ECO:0000313" key="5">
    <source>
        <dbReference type="Proteomes" id="UP000031668"/>
    </source>
</evidence>
<proteinExistence type="predicted"/>
<protein>
    <recommendedName>
        <fullName evidence="3">CCHC-type domain-containing protein</fullName>
    </recommendedName>
</protein>
<keyword evidence="2" id="KW-0175">Coiled coil</keyword>
<sequence length="100" mass="11614">MVDAKELYRAKSCSTVDASFQTIQELKKEIKTLTEKVDTMVVEKKSEPCCAAVTRPNAHNDPAVRCHYCGKLGHIMRFCKIYQREANRGRNQKYFRTGRW</sequence>